<evidence type="ECO:0000313" key="2">
    <source>
        <dbReference type="EMBL" id="MFC5024047.1"/>
    </source>
</evidence>
<protein>
    <submittedName>
        <fullName evidence="2">Transposase</fullName>
    </submittedName>
</protein>
<comment type="caution">
    <text evidence="2">The sequence shown here is derived from an EMBL/GenBank/DDBJ whole genome shotgun (WGS) entry which is preliminary data.</text>
</comment>
<proteinExistence type="predicted"/>
<dbReference type="EMBL" id="JBHSJD010000014">
    <property type="protein sequence ID" value="MFC5024047.1"/>
    <property type="molecule type" value="Genomic_DNA"/>
</dbReference>
<dbReference type="RefSeq" id="WP_345685972.1">
    <property type="nucleotide sequence ID" value="NZ_BAABIT010000001.1"/>
</dbReference>
<evidence type="ECO:0000313" key="3">
    <source>
        <dbReference type="Proteomes" id="UP001595829"/>
    </source>
</evidence>
<dbReference type="InterPro" id="IPR025161">
    <property type="entry name" value="IS402-like_dom"/>
</dbReference>
<name>A0ABV9XFN6_9ACTN</name>
<sequence>MIEAIAHKFQTGTQWVHLPQTYGNWRGVYNRLRMWALDGTWERNRLRLHPDNHGPRWGRLHCLYFDQHPAIILD</sequence>
<dbReference type="Proteomes" id="UP001595829">
    <property type="component" value="Unassembled WGS sequence"/>
</dbReference>
<gene>
    <name evidence="2" type="ORF">ACFPM3_18100</name>
</gene>
<dbReference type="Pfam" id="PF13340">
    <property type="entry name" value="DUF4096"/>
    <property type="match status" value="1"/>
</dbReference>
<feature type="domain" description="Insertion element IS402-like" evidence="1">
    <location>
        <begin position="1"/>
        <end position="43"/>
    </location>
</feature>
<organism evidence="2 3">
    <name type="scientific">Streptomyces coeruleoprunus</name>
    <dbReference type="NCBI Taxonomy" id="285563"/>
    <lineage>
        <taxon>Bacteria</taxon>
        <taxon>Bacillati</taxon>
        <taxon>Actinomycetota</taxon>
        <taxon>Actinomycetes</taxon>
        <taxon>Kitasatosporales</taxon>
        <taxon>Streptomycetaceae</taxon>
        <taxon>Streptomyces</taxon>
    </lineage>
</organism>
<accession>A0ABV9XFN6</accession>
<dbReference type="PANTHER" id="PTHR46637">
    <property type="entry name" value="TIS1421-TRANSPOSASE PROTEIN A"/>
    <property type="match status" value="1"/>
</dbReference>
<dbReference type="InterPro" id="IPR052909">
    <property type="entry name" value="Transposase_6_like"/>
</dbReference>
<evidence type="ECO:0000259" key="1">
    <source>
        <dbReference type="Pfam" id="PF13340"/>
    </source>
</evidence>
<reference evidence="3" key="1">
    <citation type="journal article" date="2019" name="Int. J. Syst. Evol. Microbiol.">
        <title>The Global Catalogue of Microorganisms (GCM) 10K type strain sequencing project: providing services to taxonomists for standard genome sequencing and annotation.</title>
        <authorList>
            <consortium name="The Broad Institute Genomics Platform"/>
            <consortium name="The Broad Institute Genome Sequencing Center for Infectious Disease"/>
            <person name="Wu L."/>
            <person name="Ma J."/>
        </authorList>
    </citation>
    <scope>NUCLEOTIDE SEQUENCE [LARGE SCALE GENOMIC DNA]</scope>
    <source>
        <strain evidence="3">CGMCC 4.1648</strain>
    </source>
</reference>
<dbReference type="PANTHER" id="PTHR46637:SF1">
    <property type="entry name" value="BLL5188 PROTEIN"/>
    <property type="match status" value="1"/>
</dbReference>
<keyword evidence="3" id="KW-1185">Reference proteome</keyword>